<gene>
    <name evidence="4" type="ordered locus">Shel_03240</name>
</gene>
<dbReference type="PANTHER" id="PTHR33795">
    <property type="entry name" value="INSERTION ELEMENT IS150 PROTEIN INSJ"/>
    <property type="match status" value="1"/>
</dbReference>
<dbReference type="InterPro" id="IPR055247">
    <property type="entry name" value="InsJ-like_HTH"/>
</dbReference>
<evidence type="ECO:0000313" key="5">
    <source>
        <dbReference type="Proteomes" id="UP000002026"/>
    </source>
</evidence>
<feature type="region of interest" description="Disordered" evidence="2">
    <location>
        <begin position="117"/>
        <end position="149"/>
    </location>
</feature>
<dbReference type="InterPro" id="IPR052057">
    <property type="entry name" value="IS150/IS1296_orfA-like"/>
</dbReference>
<dbReference type="eggNOG" id="COG2963">
    <property type="taxonomic scope" value="Bacteria"/>
</dbReference>
<comment type="similarity">
    <text evidence="1">Belongs to the IS150/IS1296 orfA family.</text>
</comment>
<sequence length="177" mass="20128">MEVRFLMGSNYSFSHGKDMRRVASELIERHAGWVTLSRGLAIPETTAKNWIRSYRAVGSEAFINMGDVKRTYDYETMLAAVLDHVEGGMTRQEVMCKYKIASKTSIDTWVRDYRRGGPDALKPAPKGRPPGPQGTAKPKTREQELDEENRRLRAEVAYLKKLRALEAAKRARGRNAR</sequence>
<dbReference type="PANTHER" id="PTHR33795:SF1">
    <property type="entry name" value="INSERTION ELEMENT IS150 PROTEIN INSJ"/>
    <property type="match status" value="1"/>
</dbReference>
<dbReference type="Pfam" id="PF13518">
    <property type="entry name" value="HTH_28"/>
    <property type="match status" value="1"/>
</dbReference>
<dbReference type="SUPFAM" id="SSF48295">
    <property type="entry name" value="TrpR-like"/>
    <property type="match status" value="1"/>
</dbReference>
<dbReference type="InterPro" id="IPR036388">
    <property type="entry name" value="WH-like_DNA-bd_sf"/>
</dbReference>
<organism evidence="4 5">
    <name type="scientific">Slackia heliotrinireducens (strain ATCC 29202 / DSM 20476 / NCTC 11029 / RHS 1)</name>
    <name type="common">Peptococcus heliotrinreducens</name>
    <dbReference type="NCBI Taxonomy" id="471855"/>
    <lineage>
        <taxon>Bacteria</taxon>
        <taxon>Bacillati</taxon>
        <taxon>Actinomycetota</taxon>
        <taxon>Coriobacteriia</taxon>
        <taxon>Eggerthellales</taxon>
        <taxon>Eggerthellaceae</taxon>
        <taxon>Slackia</taxon>
    </lineage>
</organism>
<dbReference type="EMBL" id="CP001684">
    <property type="protein sequence ID" value="ACV21391.1"/>
    <property type="molecule type" value="Genomic_DNA"/>
</dbReference>
<evidence type="ECO:0000256" key="1">
    <source>
        <dbReference type="ARBA" id="ARBA00038232"/>
    </source>
</evidence>
<accession>C7N285</accession>
<keyword evidence="5" id="KW-1185">Reference proteome</keyword>
<dbReference type="HOGENOM" id="CLU_027402_17_1_11"/>
<evidence type="ECO:0000256" key="2">
    <source>
        <dbReference type="SAM" id="MobiDB-lite"/>
    </source>
</evidence>
<dbReference type="GO" id="GO:0043565">
    <property type="term" value="F:sequence-specific DNA binding"/>
    <property type="evidence" value="ECO:0007669"/>
    <property type="project" value="InterPro"/>
</dbReference>
<feature type="compositionally biased region" description="Basic and acidic residues" evidence="2">
    <location>
        <begin position="139"/>
        <end position="149"/>
    </location>
</feature>
<dbReference type="STRING" id="471855.Shel_03240"/>
<protein>
    <recommendedName>
        <fullName evidence="3">Insertion element IS150 protein InsJ-like helix-turn-helix domain-containing protein</fullName>
    </recommendedName>
</protein>
<evidence type="ECO:0000313" key="4">
    <source>
        <dbReference type="EMBL" id="ACV21391.1"/>
    </source>
</evidence>
<name>C7N285_SLAHD</name>
<reference evidence="4 5" key="1">
    <citation type="journal article" date="2009" name="Stand. Genomic Sci.">
        <title>Complete genome sequence of Slackia heliotrinireducens type strain (RHS 1).</title>
        <authorList>
            <person name="Pukall R."/>
            <person name="Lapidus A."/>
            <person name="Nolan M."/>
            <person name="Copeland A."/>
            <person name="Glavina Del Rio T."/>
            <person name="Lucas S."/>
            <person name="Chen F."/>
            <person name="Tice H."/>
            <person name="Cheng J.F."/>
            <person name="Chertkov O."/>
            <person name="Bruce D."/>
            <person name="Goodwin L."/>
            <person name="Kuske C."/>
            <person name="Brettin T."/>
            <person name="Detter J.C."/>
            <person name="Han C."/>
            <person name="Pitluck S."/>
            <person name="Pati A."/>
            <person name="Mavrommatis K."/>
            <person name="Ivanova N."/>
            <person name="Ovchinnikova G."/>
            <person name="Chen A."/>
            <person name="Palaniappan K."/>
            <person name="Schneider S."/>
            <person name="Rohde M."/>
            <person name="Chain P."/>
            <person name="D'haeseleer P."/>
            <person name="Goker M."/>
            <person name="Bristow J."/>
            <person name="Eisen J.A."/>
            <person name="Markowitz V."/>
            <person name="Kyrpides N.C."/>
            <person name="Klenk H.P."/>
            <person name="Hugenholtz P."/>
        </authorList>
    </citation>
    <scope>NUCLEOTIDE SEQUENCE [LARGE SCALE GENOMIC DNA]</scope>
    <source>
        <strain evidence="5">ATCC 29202 / DSM 20476 / NCTC 11029 / RHS 1</strain>
    </source>
</reference>
<dbReference type="InterPro" id="IPR010921">
    <property type="entry name" value="Trp_repressor/repl_initiator"/>
</dbReference>
<dbReference type="AlphaFoldDB" id="C7N285"/>
<feature type="domain" description="Insertion element IS150 protein InsJ-like helix-turn-helix" evidence="3">
    <location>
        <begin position="80"/>
        <end position="129"/>
    </location>
</feature>
<dbReference type="Gene3D" id="1.10.10.10">
    <property type="entry name" value="Winged helix-like DNA-binding domain superfamily/Winged helix DNA-binding domain"/>
    <property type="match status" value="1"/>
</dbReference>
<proteinExistence type="inferred from homology"/>
<evidence type="ECO:0000259" key="3">
    <source>
        <dbReference type="Pfam" id="PF13518"/>
    </source>
</evidence>
<dbReference type="Proteomes" id="UP000002026">
    <property type="component" value="Chromosome"/>
</dbReference>
<dbReference type="KEGG" id="shi:Shel_03240"/>